<keyword evidence="1" id="KW-0805">Transcription regulation</keyword>
<feature type="domain" description="HTH araC/xylS-type" evidence="3">
    <location>
        <begin position="218"/>
        <end position="316"/>
    </location>
</feature>
<dbReference type="Pfam" id="PF01965">
    <property type="entry name" value="DJ-1_PfpI"/>
    <property type="match status" value="1"/>
</dbReference>
<dbReference type="GO" id="GO:0003700">
    <property type="term" value="F:DNA-binding transcription factor activity"/>
    <property type="evidence" value="ECO:0007669"/>
    <property type="project" value="InterPro"/>
</dbReference>
<dbReference type="Gene3D" id="1.10.10.60">
    <property type="entry name" value="Homeodomain-like"/>
    <property type="match status" value="1"/>
</dbReference>
<dbReference type="SUPFAM" id="SSF52317">
    <property type="entry name" value="Class I glutamine amidotransferase-like"/>
    <property type="match status" value="1"/>
</dbReference>
<dbReference type="InterPro" id="IPR052158">
    <property type="entry name" value="INH-QAR"/>
</dbReference>
<evidence type="ECO:0000313" key="4">
    <source>
        <dbReference type="EMBL" id="CAB3665347.1"/>
    </source>
</evidence>
<dbReference type="GO" id="GO:0043565">
    <property type="term" value="F:sequence-specific DNA binding"/>
    <property type="evidence" value="ECO:0007669"/>
    <property type="project" value="InterPro"/>
</dbReference>
<evidence type="ECO:0000256" key="1">
    <source>
        <dbReference type="ARBA" id="ARBA00023015"/>
    </source>
</evidence>
<dbReference type="Pfam" id="PF12833">
    <property type="entry name" value="HTH_18"/>
    <property type="match status" value="1"/>
</dbReference>
<dbReference type="CDD" id="cd03137">
    <property type="entry name" value="GATase1_AraC_1"/>
    <property type="match status" value="1"/>
</dbReference>
<dbReference type="PANTHER" id="PTHR43130:SF3">
    <property type="entry name" value="HTH-TYPE TRANSCRIPTIONAL REGULATOR RV1931C"/>
    <property type="match status" value="1"/>
</dbReference>
<dbReference type="PANTHER" id="PTHR43130">
    <property type="entry name" value="ARAC-FAMILY TRANSCRIPTIONAL REGULATOR"/>
    <property type="match status" value="1"/>
</dbReference>
<accession>A0A6S6Z731</accession>
<dbReference type="InterPro" id="IPR002818">
    <property type="entry name" value="DJ-1/PfpI"/>
</dbReference>
<dbReference type="AlphaFoldDB" id="A0A6S6Z731"/>
<reference evidence="4 5" key="1">
    <citation type="submission" date="2020-04" db="EMBL/GenBank/DDBJ databases">
        <authorList>
            <person name="De Canck E."/>
        </authorList>
    </citation>
    <scope>NUCLEOTIDE SEQUENCE [LARGE SCALE GENOMIC DNA]</scope>
    <source>
        <strain evidence="4 5">LMG 3441</strain>
    </source>
</reference>
<name>A0A6S6Z731_9BURK</name>
<dbReference type="InterPro" id="IPR029062">
    <property type="entry name" value="Class_I_gatase-like"/>
</dbReference>
<evidence type="ECO:0000259" key="3">
    <source>
        <dbReference type="PROSITE" id="PS01124"/>
    </source>
</evidence>
<dbReference type="EMBL" id="CADIJQ010000001">
    <property type="protein sequence ID" value="CAB3665347.1"/>
    <property type="molecule type" value="Genomic_DNA"/>
</dbReference>
<keyword evidence="5" id="KW-1185">Reference proteome</keyword>
<dbReference type="PROSITE" id="PS01124">
    <property type="entry name" value="HTH_ARAC_FAMILY_2"/>
    <property type="match status" value="1"/>
</dbReference>
<sequence>MKIKKLIHLLAYDKMSMLDFSGPLDVFLTANNLSGKEAEPYDVEVLSVSGKVNVTPGFMLETRLLGRTTTGPHTIIIPGGPDTNILTSQPELIELIKLQGNKACRMAAICSGAFALAAAGFLEGRRATTHWSFLDEMQVRFPNVKLQRGPIFVRDETVWTSAGLTAGIDLALALVEQDLGETVALKIARNLVLSVKRPANQYQTSEMLSLQSRSGKFSDLHAWIIENLSEDLSVNALSSRMNMSTRTFIRHYAAELHLTPAKGVELLRLSSARHYLEHSSFSVSRISRICGYSSEAIFIRRFSIAFGMSPGRWRSGTKKSN</sequence>
<proteinExistence type="predicted"/>
<dbReference type="Gene3D" id="3.40.50.880">
    <property type="match status" value="1"/>
</dbReference>
<dbReference type="SUPFAM" id="SSF46689">
    <property type="entry name" value="Homeodomain-like"/>
    <property type="match status" value="2"/>
</dbReference>
<organism evidence="4 5">
    <name type="scientific">Achromobacter kerstersii</name>
    <dbReference type="NCBI Taxonomy" id="1353890"/>
    <lineage>
        <taxon>Bacteria</taxon>
        <taxon>Pseudomonadati</taxon>
        <taxon>Pseudomonadota</taxon>
        <taxon>Betaproteobacteria</taxon>
        <taxon>Burkholderiales</taxon>
        <taxon>Alcaligenaceae</taxon>
        <taxon>Achromobacter</taxon>
    </lineage>
</organism>
<keyword evidence="2" id="KW-0804">Transcription</keyword>
<gene>
    <name evidence="4" type="primary">rhaS_1</name>
    <name evidence="4" type="ORF">LMG3441_00782</name>
</gene>
<dbReference type="Proteomes" id="UP000494269">
    <property type="component" value="Unassembled WGS sequence"/>
</dbReference>
<dbReference type="InterPro" id="IPR018060">
    <property type="entry name" value="HTH_AraC"/>
</dbReference>
<protein>
    <submittedName>
        <fullName evidence="4">HTH-type transcriptional activator RhaS</fullName>
    </submittedName>
</protein>
<evidence type="ECO:0000313" key="5">
    <source>
        <dbReference type="Proteomes" id="UP000494269"/>
    </source>
</evidence>
<dbReference type="InterPro" id="IPR009057">
    <property type="entry name" value="Homeodomain-like_sf"/>
</dbReference>
<evidence type="ECO:0000256" key="2">
    <source>
        <dbReference type="ARBA" id="ARBA00023163"/>
    </source>
</evidence>
<dbReference type="SMART" id="SM00342">
    <property type="entry name" value="HTH_ARAC"/>
    <property type="match status" value="1"/>
</dbReference>